<proteinExistence type="inferred from homology"/>
<dbReference type="PANTHER" id="PTHR43406:SF1">
    <property type="entry name" value="TRYPTOPHAN SYNTHASE ALPHA CHAIN, CHLOROPLASTIC"/>
    <property type="match status" value="1"/>
</dbReference>
<dbReference type="PROSITE" id="PS00167">
    <property type="entry name" value="TRP_SYNTHASE_ALPHA"/>
    <property type="match status" value="1"/>
</dbReference>
<dbReference type="eggNOG" id="COG0159">
    <property type="taxonomic scope" value="Bacteria"/>
</dbReference>
<evidence type="ECO:0000256" key="6">
    <source>
        <dbReference type="ARBA" id="ARBA00023239"/>
    </source>
</evidence>
<evidence type="ECO:0000313" key="11">
    <source>
        <dbReference type="Proteomes" id="UP000004736"/>
    </source>
</evidence>
<evidence type="ECO:0000256" key="8">
    <source>
        <dbReference type="HAMAP-Rule" id="MF_00131"/>
    </source>
</evidence>
<comment type="pathway">
    <text evidence="1 8">Amino-acid biosynthesis; L-tryptophan biosynthesis; L-tryptophan from chorismate: step 5/5.</text>
</comment>
<dbReference type="GO" id="GO:0004834">
    <property type="term" value="F:tryptophan synthase activity"/>
    <property type="evidence" value="ECO:0007669"/>
    <property type="project" value="UniProtKB-UniRule"/>
</dbReference>
<reference evidence="10" key="1">
    <citation type="submission" date="2009-09" db="EMBL/GenBank/DDBJ databases">
        <authorList>
            <person name="Weinstock G."/>
            <person name="Sodergren E."/>
            <person name="Clifton S."/>
            <person name="Fulton L."/>
            <person name="Fulton B."/>
            <person name="Courtney L."/>
            <person name="Fronick C."/>
            <person name="Harrison M."/>
            <person name="Strong C."/>
            <person name="Farmer C."/>
            <person name="Delahaunty K."/>
            <person name="Markovic C."/>
            <person name="Hall O."/>
            <person name="Minx P."/>
            <person name="Tomlinson C."/>
            <person name="Mitreva M."/>
            <person name="Nelson J."/>
            <person name="Hou S."/>
            <person name="Wollam A."/>
            <person name="Pepin K.H."/>
            <person name="Johnson M."/>
            <person name="Bhonagiri V."/>
            <person name="Nash W.E."/>
            <person name="Warren W."/>
            <person name="Chinwalla A."/>
            <person name="Mardis E.R."/>
            <person name="Wilson R.K."/>
        </authorList>
    </citation>
    <scope>NUCLEOTIDE SEQUENCE [LARGE SCALE GENOMIC DNA]</scope>
    <source>
        <strain evidence="10">DSM 15470</strain>
    </source>
</reference>
<comment type="function">
    <text evidence="8">The alpha subunit is responsible for the aldol cleavage of indoleglycerol phosphate to indole and glyceraldehyde 3-phosphate.</text>
</comment>
<keyword evidence="4 8" id="KW-0822">Tryptophan biosynthesis</keyword>
<dbReference type="PANTHER" id="PTHR43406">
    <property type="entry name" value="TRYPTOPHAN SYNTHASE, ALPHA CHAIN"/>
    <property type="match status" value="1"/>
</dbReference>
<dbReference type="AlphaFoldDB" id="C9LLF1"/>
<evidence type="ECO:0000256" key="1">
    <source>
        <dbReference type="ARBA" id="ARBA00004733"/>
    </source>
</evidence>
<keyword evidence="6 8" id="KW-0456">Lyase</keyword>
<dbReference type="HAMAP" id="MF_00131">
    <property type="entry name" value="Trp_synth_alpha"/>
    <property type="match status" value="1"/>
</dbReference>
<dbReference type="Gene3D" id="3.20.20.70">
    <property type="entry name" value="Aldolase class I"/>
    <property type="match status" value="1"/>
</dbReference>
<evidence type="ECO:0000256" key="2">
    <source>
        <dbReference type="ARBA" id="ARBA00011270"/>
    </source>
</evidence>
<dbReference type="RefSeq" id="WP_007069291.1">
    <property type="nucleotide sequence ID" value="NZ_GG698602.1"/>
</dbReference>
<evidence type="ECO:0000256" key="4">
    <source>
        <dbReference type="ARBA" id="ARBA00022822"/>
    </source>
</evidence>
<evidence type="ECO:0000313" key="10">
    <source>
        <dbReference type="EMBL" id="EEW96358.1"/>
    </source>
</evidence>
<protein>
    <recommendedName>
        <fullName evidence="8">Tryptophan synthase alpha chain</fullName>
        <ecNumber evidence="8">4.2.1.20</ecNumber>
    </recommendedName>
</protein>
<gene>
    <name evidence="8 10" type="primary">trpA</name>
    <name evidence="10" type="ORF">GCWU000321_00297</name>
</gene>
<dbReference type="NCBIfam" id="TIGR00262">
    <property type="entry name" value="trpA"/>
    <property type="match status" value="1"/>
</dbReference>
<sequence>MSRIKEAFKDGKALIGFLTAGVPSAEDTLRYMGDLETAGADLIEIGVPFSDPVADGAVIMEADVQALKNKVHLPQVIEIVKAFRKQSETPLVFLTYYNPIFNYGVKKFFEEAKDIGLDGVAIPDLPYEEQMEIRPFADTYEIDIIQIIGPASEERICQNVRNATGFIYIVSSIESANRKSDMKTNLADIISVIRKTTDTPVVVGLDGHHTEELQGMKEMADGITTGSIVVDMINKNGKEAGAPIQEYVEKLKISIKG</sequence>
<dbReference type="InterPro" id="IPR018204">
    <property type="entry name" value="Trp_synthase_alpha_AS"/>
</dbReference>
<evidence type="ECO:0000256" key="5">
    <source>
        <dbReference type="ARBA" id="ARBA00023141"/>
    </source>
</evidence>
<dbReference type="STRING" id="592028.GCWU000321_00297"/>
<dbReference type="HOGENOM" id="CLU_016734_0_0_9"/>
<dbReference type="Proteomes" id="UP000004736">
    <property type="component" value="Unassembled WGS sequence"/>
</dbReference>
<comment type="caution">
    <text evidence="10">The sequence shown here is derived from an EMBL/GenBank/DDBJ whole genome shotgun (WGS) entry which is preliminary data.</text>
</comment>
<accession>C9LLF1</accession>
<name>C9LLF1_9FIRM</name>
<dbReference type="UniPathway" id="UPA00035">
    <property type="reaction ID" value="UER00044"/>
</dbReference>
<evidence type="ECO:0000256" key="9">
    <source>
        <dbReference type="RuleBase" id="RU003662"/>
    </source>
</evidence>
<dbReference type="InterPro" id="IPR011060">
    <property type="entry name" value="RibuloseP-bd_barrel"/>
</dbReference>
<dbReference type="EMBL" id="ACIM02000001">
    <property type="protein sequence ID" value="EEW96358.1"/>
    <property type="molecule type" value="Genomic_DNA"/>
</dbReference>
<evidence type="ECO:0000256" key="7">
    <source>
        <dbReference type="ARBA" id="ARBA00049047"/>
    </source>
</evidence>
<dbReference type="SUPFAM" id="SSF51366">
    <property type="entry name" value="Ribulose-phoshate binding barrel"/>
    <property type="match status" value="1"/>
</dbReference>
<dbReference type="GO" id="GO:0005829">
    <property type="term" value="C:cytosol"/>
    <property type="evidence" value="ECO:0007669"/>
    <property type="project" value="TreeGrafter"/>
</dbReference>
<dbReference type="CDD" id="cd04724">
    <property type="entry name" value="Tryptophan_synthase_alpha"/>
    <property type="match status" value="1"/>
</dbReference>
<comment type="similarity">
    <text evidence="8 9">Belongs to the TrpA family.</text>
</comment>
<keyword evidence="11" id="KW-1185">Reference proteome</keyword>
<dbReference type="GeneID" id="78277052"/>
<evidence type="ECO:0000256" key="3">
    <source>
        <dbReference type="ARBA" id="ARBA00022605"/>
    </source>
</evidence>
<feature type="active site" description="Proton acceptor" evidence="8">
    <location>
        <position position="44"/>
    </location>
</feature>
<organism evidence="10 11">
    <name type="scientific">Dialister invisus DSM 15470</name>
    <dbReference type="NCBI Taxonomy" id="592028"/>
    <lineage>
        <taxon>Bacteria</taxon>
        <taxon>Bacillati</taxon>
        <taxon>Bacillota</taxon>
        <taxon>Negativicutes</taxon>
        <taxon>Veillonellales</taxon>
        <taxon>Veillonellaceae</taxon>
        <taxon>Dialister</taxon>
    </lineage>
</organism>
<feature type="active site" description="Proton acceptor" evidence="8">
    <location>
        <position position="55"/>
    </location>
</feature>
<comment type="subunit">
    <text evidence="2 8">Tetramer of two alpha and two beta chains.</text>
</comment>
<dbReference type="InterPro" id="IPR013785">
    <property type="entry name" value="Aldolase_TIM"/>
</dbReference>
<dbReference type="OrthoDB" id="9804578at2"/>
<keyword evidence="5 8" id="KW-0057">Aromatic amino acid biosynthesis</keyword>
<dbReference type="Pfam" id="PF00290">
    <property type="entry name" value="Trp_syntA"/>
    <property type="match status" value="1"/>
</dbReference>
<dbReference type="InterPro" id="IPR002028">
    <property type="entry name" value="Trp_synthase_suA"/>
</dbReference>
<dbReference type="EC" id="4.2.1.20" evidence="8"/>
<comment type="catalytic activity">
    <reaction evidence="7 8">
        <text>(1S,2R)-1-C-(indol-3-yl)glycerol 3-phosphate + L-serine = D-glyceraldehyde 3-phosphate + L-tryptophan + H2O</text>
        <dbReference type="Rhea" id="RHEA:10532"/>
        <dbReference type="ChEBI" id="CHEBI:15377"/>
        <dbReference type="ChEBI" id="CHEBI:33384"/>
        <dbReference type="ChEBI" id="CHEBI:57912"/>
        <dbReference type="ChEBI" id="CHEBI:58866"/>
        <dbReference type="ChEBI" id="CHEBI:59776"/>
        <dbReference type="EC" id="4.2.1.20"/>
    </reaction>
</comment>
<keyword evidence="3 8" id="KW-0028">Amino-acid biosynthesis</keyword>